<evidence type="ECO:0000313" key="5">
    <source>
        <dbReference type="EMBL" id="KAF2755151.1"/>
    </source>
</evidence>
<dbReference type="SUPFAM" id="SSF63882">
    <property type="entry name" value="MoeA N-terminal region -like"/>
    <property type="match status" value="1"/>
</dbReference>
<dbReference type="OrthoDB" id="6777263at2759"/>
<dbReference type="CDD" id="cd00887">
    <property type="entry name" value="MoeA"/>
    <property type="match status" value="1"/>
</dbReference>
<dbReference type="UniPathway" id="UPA00344"/>
<comment type="similarity">
    <text evidence="3">Belongs to the MoeA family.</text>
</comment>
<name>A0A6A6W2A4_9PEZI</name>
<dbReference type="Gene3D" id="2.170.190.11">
    <property type="entry name" value="Molybdopterin biosynthesis moea protein, domain 3"/>
    <property type="match status" value="1"/>
</dbReference>
<dbReference type="EC" id="2.7.7.75" evidence="2"/>
<dbReference type="RefSeq" id="XP_033597602.1">
    <property type="nucleotide sequence ID" value="XM_033747420.1"/>
</dbReference>
<accession>A0A6A6W2A4</accession>
<dbReference type="SUPFAM" id="SSF53218">
    <property type="entry name" value="Molybdenum cofactor biosynthesis proteins"/>
    <property type="match status" value="1"/>
</dbReference>
<evidence type="ECO:0000313" key="6">
    <source>
        <dbReference type="Proteomes" id="UP000799437"/>
    </source>
</evidence>
<comment type="function">
    <text evidence="3">Catalyzes two steps in the biosynthesis of the molybdenum cofactor. In the first step, molybdopterin is adenylated. Subsequently, molybdate is inserted into adenylated molybdopterin and AMP is released.</text>
</comment>
<dbReference type="Proteomes" id="UP000799437">
    <property type="component" value="Unassembled WGS sequence"/>
</dbReference>
<keyword evidence="3" id="KW-0501">Molybdenum cofactor biosynthesis</keyword>
<dbReference type="Gene3D" id="2.40.340.10">
    <property type="entry name" value="MoeA, C-terminal, domain IV"/>
    <property type="match status" value="1"/>
</dbReference>
<proteinExistence type="inferred from homology"/>
<dbReference type="PANTHER" id="PTHR10192">
    <property type="entry name" value="MOLYBDOPTERIN BIOSYNTHESIS PROTEIN"/>
    <property type="match status" value="1"/>
</dbReference>
<comment type="cofactor">
    <cofactor evidence="3">
        <name>Mg(2+)</name>
        <dbReference type="ChEBI" id="CHEBI:18420"/>
    </cofactor>
</comment>
<keyword evidence="3" id="KW-0808">Transferase</keyword>
<keyword evidence="3" id="KW-0500">Molybdenum</keyword>
<gene>
    <name evidence="5" type="ORF">EJ05DRAFT_503459</name>
</gene>
<keyword evidence="3" id="KW-0479">Metal-binding</keyword>
<dbReference type="EMBL" id="ML996578">
    <property type="protein sequence ID" value="KAF2755151.1"/>
    <property type="molecule type" value="Genomic_DNA"/>
</dbReference>
<dbReference type="InterPro" id="IPR036688">
    <property type="entry name" value="MoeA_C_domain_IV_sf"/>
</dbReference>
<dbReference type="PANTHER" id="PTHR10192:SF30">
    <property type="entry name" value="MOLYBDOPTERIN ADENYLYLTRANSFERASE"/>
    <property type="match status" value="1"/>
</dbReference>
<evidence type="ECO:0000256" key="2">
    <source>
        <dbReference type="ARBA" id="ARBA00012509"/>
    </source>
</evidence>
<dbReference type="GO" id="GO:0061599">
    <property type="term" value="F:molybdopterin molybdotransferase activity"/>
    <property type="evidence" value="ECO:0007669"/>
    <property type="project" value="UniProtKB-UniRule"/>
</dbReference>
<dbReference type="AlphaFoldDB" id="A0A6A6W2A4"/>
<comment type="pathway">
    <text evidence="3">Cofactor biosynthesis; molybdopterin biosynthesis.</text>
</comment>
<dbReference type="Pfam" id="PF03453">
    <property type="entry name" value="MoeA_N"/>
    <property type="match status" value="1"/>
</dbReference>
<dbReference type="GO" id="GO:0005524">
    <property type="term" value="F:ATP binding"/>
    <property type="evidence" value="ECO:0007669"/>
    <property type="project" value="UniProtKB-UniRule"/>
</dbReference>
<dbReference type="GO" id="GO:0046872">
    <property type="term" value="F:metal ion binding"/>
    <property type="evidence" value="ECO:0007669"/>
    <property type="project" value="UniProtKB-UniRule"/>
</dbReference>
<feature type="domain" description="MoaB/Mog" evidence="4">
    <location>
        <begin position="202"/>
        <end position="362"/>
    </location>
</feature>
<comment type="catalytic activity">
    <reaction evidence="3">
        <text>adenylyl-molybdopterin + molybdate = Mo-molybdopterin + AMP + H(+)</text>
        <dbReference type="Rhea" id="RHEA:35047"/>
        <dbReference type="ChEBI" id="CHEBI:15378"/>
        <dbReference type="ChEBI" id="CHEBI:36264"/>
        <dbReference type="ChEBI" id="CHEBI:62727"/>
        <dbReference type="ChEBI" id="CHEBI:71302"/>
        <dbReference type="ChEBI" id="CHEBI:456215"/>
    </reaction>
</comment>
<keyword evidence="6" id="KW-1185">Reference proteome</keyword>
<dbReference type="GO" id="GO:0006777">
    <property type="term" value="P:Mo-molybdopterin cofactor biosynthetic process"/>
    <property type="evidence" value="ECO:0007669"/>
    <property type="project" value="UniProtKB-UniRule"/>
</dbReference>
<dbReference type="SMART" id="SM00852">
    <property type="entry name" value="MoCF_biosynth"/>
    <property type="match status" value="1"/>
</dbReference>
<organism evidence="5 6">
    <name type="scientific">Pseudovirgaria hyperparasitica</name>
    <dbReference type="NCBI Taxonomy" id="470096"/>
    <lineage>
        <taxon>Eukaryota</taxon>
        <taxon>Fungi</taxon>
        <taxon>Dikarya</taxon>
        <taxon>Ascomycota</taxon>
        <taxon>Pezizomycotina</taxon>
        <taxon>Dothideomycetes</taxon>
        <taxon>Dothideomycetes incertae sedis</taxon>
        <taxon>Acrospermales</taxon>
        <taxon>Acrospermaceae</taxon>
        <taxon>Pseudovirgaria</taxon>
    </lineage>
</organism>
<dbReference type="Pfam" id="PF00994">
    <property type="entry name" value="MoCF_biosynth"/>
    <property type="match status" value="1"/>
</dbReference>
<dbReference type="GO" id="GO:0061598">
    <property type="term" value="F:molybdopterin adenylyltransferase activity"/>
    <property type="evidence" value="ECO:0007669"/>
    <property type="project" value="UniProtKB-UniRule"/>
</dbReference>
<evidence type="ECO:0000256" key="3">
    <source>
        <dbReference type="RuleBase" id="RU365090"/>
    </source>
</evidence>
<dbReference type="Gene3D" id="3.40.980.10">
    <property type="entry name" value="MoaB/Mog-like domain"/>
    <property type="match status" value="1"/>
</dbReference>
<dbReference type="Gene3D" id="3.90.105.10">
    <property type="entry name" value="Molybdopterin biosynthesis moea protein, domain 2"/>
    <property type="match status" value="1"/>
</dbReference>
<keyword evidence="3" id="KW-0460">Magnesium</keyword>
<dbReference type="InterPro" id="IPR001453">
    <property type="entry name" value="MoaB/Mog_dom"/>
</dbReference>
<sequence length="486" mass="52651">MTVSYQEALNVILQQAEIQRETLPDPSELVALEKAVGRVASHCYEAVTHTPSFDCAATNGYAVCSALTSEARNVAPITFFVYGTQAAGDNPMTVPGVRLNGAIPCVEITTGARFPKASTNMDFDACVPFEDTIELPGKIHGCKQIQIRRPVLHNAHRRLADDDFHLEDEVLRSGMKVTSQHILALASLGVQTVAVKKIPRVGVWSTGKELESRIDIEQRRDRVPDANGPYIISALEELGIDAEFLGIIDDEEEAIKQAVTSANRSRFDILITTGGTSEGRFDNVRSAIEACGAEVLFSKIAVQPGSPTLFATIPRLPIISSCRMLSPQPSNGDQFIAFFGLPGGPVAAAACMKFFVAAYIKQWRCEPGHESLGCHLLNISPQSGTSAKSQRLSTSHSRPQESDVFKHGTIAINGSTAWAVPSPEQNDSKIKSFLKSSCWMHLPAGPSTKSNGDVVRCYSIQEGDNIIEKIIFGHERKDETKSASEG</sequence>
<evidence type="ECO:0000259" key="4">
    <source>
        <dbReference type="SMART" id="SM00852"/>
    </source>
</evidence>
<dbReference type="GeneID" id="54488474"/>
<dbReference type="InterPro" id="IPR005110">
    <property type="entry name" value="MoeA_linker/N"/>
</dbReference>
<reference evidence="5" key="1">
    <citation type="journal article" date="2020" name="Stud. Mycol.">
        <title>101 Dothideomycetes genomes: a test case for predicting lifestyles and emergence of pathogens.</title>
        <authorList>
            <person name="Haridas S."/>
            <person name="Albert R."/>
            <person name="Binder M."/>
            <person name="Bloem J."/>
            <person name="Labutti K."/>
            <person name="Salamov A."/>
            <person name="Andreopoulos B."/>
            <person name="Baker S."/>
            <person name="Barry K."/>
            <person name="Bills G."/>
            <person name="Bluhm B."/>
            <person name="Cannon C."/>
            <person name="Castanera R."/>
            <person name="Culley D."/>
            <person name="Daum C."/>
            <person name="Ezra D."/>
            <person name="Gonzalez J."/>
            <person name="Henrissat B."/>
            <person name="Kuo A."/>
            <person name="Liang C."/>
            <person name="Lipzen A."/>
            <person name="Lutzoni F."/>
            <person name="Magnuson J."/>
            <person name="Mondo S."/>
            <person name="Nolan M."/>
            <person name="Ohm R."/>
            <person name="Pangilinan J."/>
            <person name="Park H.-J."/>
            <person name="Ramirez L."/>
            <person name="Alfaro M."/>
            <person name="Sun H."/>
            <person name="Tritt A."/>
            <person name="Yoshinaga Y."/>
            <person name="Zwiers L.-H."/>
            <person name="Turgeon B."/>
            <person name="Goodwin S."/>
            <person name="Spatafora J."/>
            <person name="Crous P."/>
            <person name="Grigoriev I."/>
        </authorList>
    </citation>
    <scope>NUCLEOTIDE SEQUENCE</scope>
    <source>
        <strain evidence="5">CBS 121739</strain>
    </source>
</reference>
<comment type="catalytic activity">
    <reaction evidence="3">
        <text>molybdopterin + ATP + H(+) = adenylyl-molybdopterin + diphosphate</text>
        <dbReference type="Rhea" id="RHEA:31331"/>
        <dbReference type="ChEBI" id="CHEBI:15378"/>
        <dbReference type="ChEBI" id="CHEBI:30616"/>
        <dbReference type="ChEBI" id="CHEBI:33019"/>
        <dbReference type="ChEBI" id="CHEBI:58698"/>
        <dbReference type="ChEBI" id="CHEBI:62727"/>
    </reaction>
</comment>
<evidence type="ECO:0000256" key="1">
    <source>
        <dbReference type="ARBA" id="ARBA00008339"/>
    </source>
</evidence>
<comment type="similarity">
    <text evidence="1">In the C-terminal section; belongs to the MoeA family.</text>
</comment>
<dbReference type="InterPro" id="IPR036135">
    <property type="entry name" value="MoeA_linker/N_sf"/>
</dbReference>
<dbReference type="InterPro" id="IPR036425">
    <property type="entry name" value="MoaB/Mog-like_dom_sf"/>
</dbReference>
<protein>
    <recommendedName>
        <fullName evidence="2">molybdopterin adenylyltransferase</fullName>
        <ecNumber evidence="2">2.7.7.75</ecNumber>
    </recommendedName>
</protein>
<dbReference type="GO" id="GO:0005829">
    <property type="term" value="C:cytosol"/>
    <property type="evidence" value="ECO:0007669"/>
    <property type="project" value="TreeGrafter"/>
</dbReference>
<dbReference type="InterPro" id="IPR038987">
    <property type="entry name" value="MoeA-like"/>
</dbReference>